<proteinExistence type="predicted"/>
<keyword evidence="3 5" id="KW-1133">Transmembrane helix</keyword>
<evidence type="ECO:0000313" key="7">
    <source>
        <dbReference type="Proteomes" id="UP001251528"/>
    </source>
</evidence>
<dbReference type="GO" id="GO:0004364">
    <property type="term" value="F:glutathione transferase activity"/>
    <property type="evidence" value="ECO:0007669"/>
    <property type="project" value="TreeGrafter"/>
</dbReference>
<evidence type="ECO:0000256" key="5">
    <source>
        <dbReference type="SAM" id="Phobius"/>
    </source>
</evidence>
<name>A0AAJ0CYQ8_9HYPO</name>
<evidence type="ECO:0000313" key="6">
    <source>
        <dbReference type="EMBL" id="KAK2612918.1"/>
    </source>
</evidence>
<accession>A0AAJ0CYQ8</accession>
<feature type="transmembrane region" description="Helical" evidence="5">
    <location>
        <begin position="12"/>
        <end position="30"/>
    </location>
</feature>
<dbReference type="InterPro" id="IPR001129">
    <property type="entry name" value="Membr-assoc_MAPEG"/>
</dbReference>
<dbReference type="GO" id="GO:0016020">
    <property type="term" value="C:membrane"/>
    <property type="evidence" value="ECO:0007669"/>
    <property type="project" value="UniProtKB-SubCell"/>
</dbReference>
<dbReference type="GO" id="GO:0004602">
    <property type="term" value="F:glutathione peroxidase activity"/>
    <property type="evidence" value="ECO:0007669"/>
    <property type="project" value="TreeGrafter"/>
</dbReference>
<reference evidence="6" key="1">
    <citation type="submission" date="2023-06" db="EMBL/GenBank/DDBJ databases">
        <title>Conoideocrella luteorostrata (Hypocreales: Clavicipitaceae), a potential biocontrol fungus for elongate hemlock scale in United States Christmas tree production areas.</title>
        <authorList>
            <person name="Barrett H."/>
            <person name="Lovett B."/>
            <person name="Macias A.M."/>
            <person name="Stajich J.E."/>
            <person name="Kasson M.T."/>
        </authorList>
    </citation>
    <scope>NUCLEOTIDE SEQUENCE</scope>
    <source>
        <strain evidence="6">ARSEF 14590</strain>
    </source>
</reference>
<dbReference type="GO" id="GO:0005635">
    <property type="term" value="C:nuclear envelope"/>
    <property type="evidence" value="ECO:0007669"/>
    <property type="project" value="TreeGrafter"/>
</dbReference>
<evidence type="ECO:0000256" key="3">
    <source>
        <dbReference type="ARBA" id="ARBA00022989"/>
    </source>
</evidence>
<dbReference type="PANTHER" id="PTHR10250:SF26">
    <property type="entry name" value="GLUTATHIONE S-TRANSFERASE 3, MITOCHONDRIAL"/>
    <property type="match status" value="1"/>
</dbReference>
<keyword evidence="7" id="KW-1185">Reference proteome</keyword>
<evidence type="ECO:0008006" key="8">
    <source>
        <dbReference type="Google" id="ProtNLM"/>
    </source>
</evidence>
<dbReference type="AlphaFoldDB" id="A0AAJ0CYQ8"/>
<keyword evidence="4 5" id="KW-0472">Membrane</keyword>
<dbReference type="GO" id="GO:0005783">
    <property type="term" value="C:endoplasmic reticulum"/>
    <property type="evidence" value="ECO:0007669"/>
    <property type="project" value="TreeGrafter"/>
</dbReference>
<dbReference type="InterPro" id="IPR023352">
    <property type="entry name" value="MAPEG-like_dom_sf"/>
</dbReference>
<dbReference type="SUPFAM" id="SSF161084">
    <property type="entry name" value="MAPEG domain-like"/>
    <property type="match status" value="1"/>
</dbReference>
<comment type="subcellular location">
    <subcellularLocation>
        <location evidence="1">Membrane</location>
        <topology evidence="1">Multi-pass membrane protein</topology>
    </subcellularLocation>
</comment>
<dbReference type="InterPro" id="IPR050997">
    <property type="entry name" value="MAPEG"/>
</dbReference>
<dbReference type="Pfam" id="PF01124">
    <property type="entry name" value="MAPEG"/>
    <property type="match status" value="1"/>
</dbReference>
<gene>
    <name evidence="6" type="ORF">QQS21_001029</name>
</gene>
<evidence type="ECO:0000256" key="4">
    <source>
        <dbReference type="ARBA" id="ARBA00023136"/>
    </source>
</evidence>
<keyword evidence="2 5" id="KW-0812">Transmembrane</keyword>
<dbReference type="PANTHER" id="PTHR10250">
    <property type="entry name" value="MICROSOMAL GLUTATHIONE S-TRANSFERASE"/>
    <property type="match status" value="1"/>
</dbReference>
<dbReference type="Proteomes" id="UP001251528">
    <property type="component" value="Unassembled WGS sequence"/>
</dbReference>
<protein>
    <recommendedName>
        <fullName evidence="8">Microsomal glutathione S-transferase 3</fullName>
    </recommendedName>
</protein>
<sequence length="150" mass="15948">MPFILELSSQFGLVLAAATSTFFVNTLHVIRTSSLRKASGVKYPNAYASAEQADKDKHAYAFNCAQRAHANFTENHTSLLGALLISGLHFPYAAAVLGTGWSVSRILYLNGYTGQAGPPGRSTGAYGAALSDFALKLMAAYTSVHFILGN</sequence>
<dbReference type="Gene3D" id="1.20.120.550">
    <property type="entry name" value="Membrane associated eicosanoid/glutathione metabolism-like domain"/>
    <property type="match status" value="1"/>
</dbReference>
<evidence type="ECO:0000256" key="1">
    <source>
        <dbReference type="ARBA" id="ARBA00004141"/>
    </source>
</evidence>
<organism evidence="6 7">
    <name type="scientific">Conoideocrella luteorostrata</name>
    <dbReference type="NCBI Taxonomy" id="1105319"/>
    <lineage>
        <taxon>Eukaryota</taxon>
        <taxon>Fungi</taxon>
        <taxon>Dikarya</taxon>
        <taxon>Ascomycota</taxon>
        <taxon>Pezizomycotina</taxon>
        <taxon>Sordariomycetes</taxon>
        <taxon>Hypocreomycetidae</taxon>
        <taxon>Hypocreales</taxon>
        <taxon>Clavicipitaceae</taxon>
        <taxon>Conoideocrella</taxon>
    </lineage>
</organism>
<evidence type="ECO:0000256" key="2">
    <source>
        <dbReference type="ARBA" id="ARBA00022692"/>
    </source>
</evidence>
<comment type="caution">
    <text evidence="6">The sequence shown here is derived from an EMBL/GenBank/DDBJ whole genome shotgun (WGS) entry which is preliminary data.</text>
</comment>
<dbReference type="EMBL" id="JASWJB010000010">
    <property type="protein sequence ID" value="KAK2612918.1"/>
    <property type="molecule type" value="Genomic_DNA"/>
</dbReference>